<gene>
    <name evidence="3" type="ORF">E5222_01350</name>
</gene>
<dbReference type="Pfam" id="PF03807">
    <property type="entry name" value="F420_oxidored"/>
    <property type="match status" value="1"/>
</dbReference>
<dbReference type="Gene3D" id="3.40.50.720">
    <property type="entry name" value="NAD(P)-binding Rossmann-like Domain"/>
    <property type="match status" value="1"/>
</dbReference>
<dbReference type="Proteomes" id="UP000309389">
    <property type="component" value="Unassembled WGS sequence"/>
</dbReference>
<dbReference type="AlphaFoldDB" id="A0A4T3F1R7"/>
<keyword evidence="1" id="KW-0560">Oxidoreductase</keyword>
<proteinExistence type="predicted"/>
<organism evidence="3 4">
    <name type="scientific">Alteraurantiacibacter aquimixticola</name>
    <dbReference type="NCBI Taxonomy" id="2489173"/>
    <lineage>
        <taxon>Bacteria</taxon>
        <taxon>Pseudomonadati</taxon>
        <taxon>Pseudomonadota</taxon>
        <taxon>Alphaproteobacteria</taxon>
        <taxon>Sphingomonadales</taxon>
        <taxon>Erythrobacteraceae</taxon>
        <taxon>Alteraurantiacibacter</taxon>
    </lineage>
</organism>
<dbReference type="InterPro" id="IPR028939">
    <property type="entry name" value="P5C_Rdtase_cat_N"/>
</dbReference>
<evidence type="ECO:0000313" key="4">
    <source>
        <dbReference type="Proteomes" id="UP000309389"/>
    </source>
</evidence>
<dbReference type="EMBL" id="SSHH01000001">
    <property type="protein sequence ID" value="TIX51155.1"/>
    <property type="molecule type" value="Genomic_DNA"/>
</dbReference>
<dbReference type="PANTHER" id="PTHR14239">
    <property type="entry name" value="DUDULIN-RELATED"/>
    <property type="match status" value="1"/>
</dbReference>
<sequence length="206" mass="21539">MQIGILGAATVGQTLASRLSEAGHDATIANSRGPESLRDLVAELGQCVTAGTLVEALDKPVVIMAVPWTKVADLLSADIAWNGRILVDATNIFVSYAPDFEIDDLGEDSGSEIVARLAPTARVVKAFNTLPIEHMFAPLPADGLRRVLFLAGDDAEAVGTVAQLVDDMHLRPIAIGSLASGGRMMQLGGPFSGLELFSANGSTQED</sequence>
<dbReference type="PANTHER" id="PTHR14239:SF10">
    <property type="entry name" value="REDUCTASE"/>
    <property type="match status" value="1"/>
</dbReference>
<name>A0A4T3F1R7_9SPHN</name>
<evidence type="ECO:0000313" key="3">
    <source>
        <dbReference type="EMBL" id="TIX51155.1"/>
    </source>
</evidence>
<dbReference type="SUPFAM" id="SSF51735">
    <property type="entry name" value="NAD(P)-binding Rossmann-fold domains"/>
    <property type="match status" value="1"/>
</dbReference>
<evidence type="ECO:0000259" key="2">
    <source>
        <dbReference type="Pfam" id="PF03807"/>
    </source>
</evidence>
<evidence type="ECO:0000256" key="1">
    <source>
        <dbReference type="ARBA" id="ARBA00023002"/>
    </source>
</evidence>
<protein>
    <submittedName>
        <fullName evidence="3">NADP oxidoreductase</fullName>
    </submittedName>
</protein>
<dbReference type="InterPro" id="IPR036291">
    <property type="entry name" value="NAD(P)-bd_dom_sf"/>
</dbReference>
<dbReference type="RefSeq" id="WP_136691798.1">
    <property type="nucleotide sequence ID" value="NZ_SSHH01000001.1"/>
</dbReference>
<keyword evidence="4" id="KW-1185">Reference proteome</keyword>
<feature type="domain" description="Pyrroline-5-carboxylate reductase catalytic N-terminal" evidence="2">
    <location>
        <begin position="2"/>
        <end position="91"/>
    </location>
</feature>
<reference evidence="3 4" key="1">
    <citation type="submission" date="2019-04" db="EMBL/GenBank/DDBJ databases">
        <title>Altererythrobacter aquimixticola sp. nov., isolated from sediment of junction between the ocean and a freshwater spring.</title>
        <authorList>
            <person name="Yoon J.-H."/>
        </authorList>
    </citation>
    <scope>NUCLEOTIDE SEQUENCE [LARGE SCALE GENOMIC DNA]</scope>
    <source>
        <strain evidence="3 4">SSKS-13</strain>
    </source>
</reference>
<comment type="caution">
    <text evidence="3">The sequence shown here is derived from an EMBL/GenBank/DDBJ whole genome shotgun (WGS) entry which is preliminary data.</text>
</comment>
<dbReference type="GO" id="GO:0016491">
    <property type="term" value="F:oxidoreductase activity"/>
    <property type="evidence" value="ECO:0007669"/>
    <property type="project" value="UniProtKB-KW"/>
</dbReference>
<dbReference type="OrthoDB" id="5524287at2"/>
<dbReference type="InterPro" id="IPR051267">
    <property type="entry name" value="STEAP_metalloreductase"/>
</dbReference>
<accession>A0A4T3F1R7</accession>